<protein>
    <recommendedName>
        <fullName evidence="3">Sulfate transporter</fullName>
    </recommendedName>
</protein>
<proteinExistence type="predicted"/>
<dbReference type="InterPro" id="IPR021505">
    <property type="entry name" value="Phage_B3_Orf6"/>
</dbReference>
<evidence type="ECO:0000313" key="1">
    <source>
        <dbReference type="EMBL" id="BBT16254.1"/>
    </source>
</evidence>
<dbReference type="EMBL" id="AP022213">
    <property type="protein sequence ID" value="BBT16254.1"/>
    <property type="molecule type" value="Genomic_DNA"/>
</dbReference>
<evidence type="ECO:0000313" key="2">
    <source>
        <dbReference type="Proteomes" id="UP000515591"/>
    </source>
</evidence>
<dbReference type="Proteomes" id="UP000515591">
    <property type="component" value="Chromosome"/>
</dbReference>
<evidence type="ECO:0008006" key="3">
    <source>
        <dbReference type="Google" id="ProtNLM"/>
    </source>
</evidence>
<dbReference type="Pfam" id="PF11363">
    <property type="entry name" value="DUF3164"/>
    <property type="match status" value="1"/>
</dbReference>
<name>A0A6S5RT28_9GAMM</name>
<dbReference type="AlphaFoldDB" id="A0A6S5RT28"/>
<dbReference type="RefSeq" id="WP_182852450.1">
    <property type="nucleotide sequence ID" value="NZ_AP022213.1"/>
</dbReference>
<organism evidence="1 2">
    <name type="scientific">Metapseudomonas otitidis</name>
    <dbReference type="NCBI Taxonomy" id="319939"/>
    <lineage>
        <taxon>Bacteria</taxon>
        <taxon>Pseudomonadati</taxon>
        <taxon>Pseudomonadota</taxon>
        <taxon>Gammaproteobacteria</taxon>
        <taxon>Pseudomonadales</taxon>
        <taxon>Pseudomonadaceae</taxon>
        <taxon>Metapseudomonas</taxon>
    </lineage>
</organism>
<sequence>MSNATKRYDTLTTASPAPIIPGFVLNAAGHLVPEHQVRDHDKLRDGVARDLAEEAVRLSNALFAFKAKALGDIDDLIALSSERYGVTLGGKKGNVSITTYDGAFKVERCVADRIAFTEEILAAKVLIDHCIRKWSEGANQHLRILVDRAFSAGRSGQIKTNDVLGLLRLEIDDPDWKTAMVALKDAIQVNGKAVYIRVYQREGDSDRYTPINLNIAVV</sequence>
<reference evidence="1 2" key="1">
    <citation type="submission" date="2019-12" db="EMBL/GenBank/DDBJ databases">
        <title>complete genome sequences of Pseudomonas otitidis str. WP8-S17-CRE-03 isolated from wastewater treatment plant effluent.</title>
        <authorList>
            <person name="Sekizuka T."/>
            <person name="Itokawa K."/>
            <person name="Yatsu K."/>
            <person name="Inamine Y."/>
            <person name="Kuroda M."/>
        </authorList>
    </citation>
    <scope>NUCLEOTIDE SEQUENCE [LARGE SCALE GENOMIC DNA]</scope>
    <source>
        <strain evidence="1 2">WP8-S17-CRE-03</strain>
    </source>
</reference>
<accession>A0A6S5RT28</accession>
<gene>
    <name evidence="1" type="ORF">WP8S17C03_23030</name>
</gene>